<dbReference type="RefSeq" id="WP_240134378.1">
    <property type="nucleotide sequence ID" value="NZ_JARWBG010000002.1"/>
</dbReference>
<protein>
    <submittedName>
        <fullName evidence="3">Potassium channel family protein</fullName>
    </submittedName>
</protein>
<evidence type="ECO:0000313" key="4">
    <source>
        <dbReference type="Proteomes" id="UP001223144"/>
    </source>
</evidence>
<keyword evidence="3" id="KW-0407">Ion channel</keyword>
<keyword evidence="1" id="KW-1133">Transmembrane helix</keyword>
<evidence type="ECO:0000256" key="1">
    <source>
        <dbReference type="SAM" id="Phobius"/>
    </source>
</evidence>
<feature type="transmembrane region" description="Helical" evidence="1">
    <location>
        <begin position="35"/>
        <end position="53"/>
    </location>
</feature>
<evidence type="ECO:0000259" key="2">
    <source>
        <dbReference type="Pfam" id="PF07885"/>
    </source>
</evidence>
<reference evidence="3 4" key="1">
    <citation type="submission" date="2023-04" db="EMBL/GenBank/DDBJ databases">
        <title>Streptomyces chengmaiensis sp. nov. isolated from the stem of mangrove plant in Hainan.</title>
        <authorList>
            <person name="Huang X."/>
            <person name="Zhou S."/>
            <person name="Chu X."/>
            <person name="Xie Y."/>
            <person name="Lin Y."/>
        </authorList>
    </citation>
    <scope>NUCLEOTIDE SEQUENCE [LARGE SCALE GENOMIC DNA]</scope>
    <source>
        <strain evidence="3 4">HNM0663</strain>
    </source>
</reference>
<keyword evidence="1" id="KW-0472">Membrane</keyword>
<evidence type="ECO:0000313" key="3">
    <source>
        <dbReference type="EMBL" id="MDH2387775.1"/>
    </source>
</evidence>
<accession>A0ABT6HHL7</accession>
<dbReference type="InterPro" id="IPR013099">
    <property type="entry name" value="K_chnl_dom"/>
</dbReference>
<dbReference type="GO" id="GO:0034220">
    <property type="term" value="P:monoatomic ion transmembrane transport"/>
    <property type="evidence" value="ECO:0007669"/>
    <property type="project" value="UniProtKB-KW"/>
</dbReference>
<proteinExistence type="predicted"/>
<sequence length="171" mass="18784">MRLVNREQLIAASPAVLLVLYFTLPFDGLGPRRPTLSWTLFGLSLALIALLLIKHIRDIYLERTDATHPGIAIPALMFLSVLVFSTTYYSLADDPDALPGLDTRLDALYFTIVTLATVGYGDISPASQSARLIALLNIAYNLIFITAAATTLTHYYRGRIAARHGRPPPDD</sequence>
<comment type="caution">
    <text evidence="3">The sequence shown here is derived from an EMBL/GenBank/DDBJ whole genome shotgun (WGS) entry which is preliminary data.</text>
</comment>
<name>A0ABT6HHL7_9ACTN</name>
<keyword evidence="3" id="KW-0813">Transport</keyword>
<dbReference type="Proteomes" id="UP001223144">
    <property type="component" value="Unassembled WGS sequence"/>
</dbReference>
<keyword evidence="4" id="KW-1185">Reference proteome</keyword>
<dbReference type="Pfam" id="PF07885">
    <property type="entry name" value="Ion_trans_2"/>
    <property type="match status" value="1"/>
</dbReference>
<dbReference type="SUPFAM" id="SSF81324">
    <property type="entry name" value="Voltage-gated potassium channels"/>
    <property type="match status" value="1"/>
</dbReference>
<keyword evidence="3" id="KW-0406">Ion transport</keyword>
<dbReference type="Gene3D" id="1.10.287.70">
    <property type="match status" value="1"/>
</dbReference>
<dbReference type="EMBL" id="JARWBG010000002">
    <property type="protein sequence ID" value="MDH2387775.1"/>
    <property type="molecule type" value="Genomic_DNA"/>
</dbReference>
<feature type="domain" description="Potassium channel" evidence="2">
    <location>
        <begin position="77"/>
        <end position="155"/>
    </location>
</feature>
<gene>
    <name evidence="3" type="ORF">QCN29_03015</name>
</gene>
<feature type="transmembrane region" description="Helical" evidence="1">
    <location>
        <begin position="73"/>
        <end position="91"/>
    </location>
</feature>
<feature type="transmembrane region" description="Helical" evidence="1">
    <location>
        <begin position="132"/>
        <end position="156"/>
    </location>
</feature>
<organism evidence="3 4">
    <name type="scientific">Streptomyces chengmaiensis</name>
    <dbReference type="NCBI Taxonomy" id="3040919"/>
    <lineage>
        <taxon>Bacteria</taxon>
        <taxon>Bacillati</taxon>
        <taxon>Actinomycetota</taxon>
        <taxon>Actinomycetes</taxon>
        <taxon>Kitasatosporales</taxon>
        <taxon>Streptomycetaceae</taxon>
        <taxon>Streptomyces</taxon>
    </lineage>
</organism>
<keyword evidence="1" id="KW-0812">Transmembrane</keyword>